<dbReference type="Proteomes" id="UP000284842">
    <property type="component" value="Unassembled WGS sequence"/>
</dbReference>
<dbReference type="Pfam" id="PF00264">
    <property type="entry name" value="Tyrosinase"/>
    <property type="match status" value="3"/>
</dbReference>
<dbReference type="PROSITE" id="PS00498">
    <property type="entry name" value="TYROSINASE_2"/>
    <property type="match status" value="1"/>
</dbReference>
<dbReference type="STRING" id="181874.A0A409VYZ7"/>
<dbReference type="Gene3D" id="1.10.1280.10">
    <property type="entry name" value="Di-copper center containing domain from catechol oxidase"/>
    <property type="match status" value="3"/>
</dbReference>
<evidence type="ECO:0000313" key="6">
    <source>
        <dbReference type="Proteomes" id="UP000284842"/>
    </source>
</evidence>
<evidence type="ECO:0000259" key="3">
    <source>
        <dbReference type="PROSITE" id="PS00497"/>
    </source>
</evidence>
<sequence length="904" mass="101903">MSIYHRATRMVRSKLHTYSWCRSKLMFSVIVIRRSLSKREKDDYINAVICLQHLPASNPNDTISRSRFDEFQAYHIEVQDKVHLVALRNECAYRGANPYWNWSVDADRPEPDSISKSSMFDPDSGFGGDGVPGTYTLPDDPSGESRIVRQRFRGCISNGPFANFRPIRGPGKFIGEHCLTRGLNDTLKDSLTSIVVDGVLAQPDFERFRIELEGRPITTEASGHDGGHLAVGGEMSNIYSSPGDPIFFLHHANLDRIWYEWQHLAEGRLLEITGRSTRYPPYVNITLDYPLVMGTLGNTIPIRDIMDVSAVPGYWNWSIDADRLEPDSFLRSPVFDPDSGFGGDGVPGTYTIPDDPSGESRIFRERFRGCISNGPFAKFRPIRGPGKFIGEHCLTRGLNDTLSKNFLTSAVVDEIFAQPDFENFRIQLEGKPITPTSRIHDGGHISVGGEMSNVYSSPGGLSAILSTSRQPGPHLEPMAAFSRRSLMGDYRPLNTRSPIREYHVGLPFGYGYTGRHNYDPRYHEYSREPRVLHLRLNFESSKHRYCMRTINPVVKKVTVTLTIILPIFTLSLAQIAASAAILGPVSDFLESKEACTHTIYRQEWRSLSEQHKQEYIQAVKCSHSLPNKTSYHGVKTRLDDFQAVHIYNAEEVHHVGHFFPWHRRFLSMYETMLRDECGFRGAIPYWDWTLDADEGGRLLDSPIFDPHTGFGGDGVAGTLTLNLTHDEMDVNGIDPDLYRGCVMDGPFAYPQFTVHLGPGMLVGDHCLTRGINDSIITHGLNSNLVKRALNKSTFEQFRLALEEGNGDGSEHGAGHYAVGGEFANLYSSPAEPIFFLHHANLDRLWWNWQSLDLSARIIDVSGNDTHGQNVTLDYKLPFGQFNDDYTSIKHVMDVTQYPLCYDYI</sequence>
<dbReference type="InterPro" id="IPR002227">
    <property type="entry name" value="Tyrosinase_Cu-bd"/>
</dbReference>
<dbReference type="GO" id="GO:0016491">
    <property type="term" value="F:oxidoreductase activity"/>
    <property type="evidence" value="ECO:0007669"/>
    <property type="project" value="InterPro"/>
</dbReference>
<name>A0A409VYZ7_9AGAR</name>
<keyword evidence="2" id="KW-0186">Copper</keyword>
<evidence type="ECO:0000256" key="1">
    <source>
        <dbReference type="ARBA" id="ARBA00022723"/>
    </source>
</evidence>
<reference evidence="5 6" key="1">
    <citation type="journal article" date="2018" name="Evol. Lett.">
        <title>Horizontal gene cluster transfer increased hallucinogenic mushroom diversity.</title>
        <authorList>
            <person name="Reynolds H.T."/>
            <person name="Vijayakumar V."/>
            <person name="Gluck-Thaler E."/>
            <person name="Korotkin H.B."/>
            <person name="Matheny P.B."/>
            <person name="Slot J.C."/>
        </authorList>
    </citation>
    <scope>NUCLEOTIDE SEQUENCE [LARGE SCALE GENOMIC DNA]</scope>
    <source>
        <strain evidence="5 6">2629</strain>
    </source>
</reference>
<dbReference type="InterPro" id="IPR008922">
    <property type="entry name" value="Di-copper_centre_dom_sf"/>
</dbReference>
<evidence type="ECO:0000256" key="2">
    <source>
        <dbReference type="ARBA" id="ARBA00023008"/>
    </source>
</evidence>
<evidence type="ECO:0000259" key="4">
    <source>
        <dbReference type="PROSITE" id="PS00498"/>
    </source>
</evidence>
<organism evidence="5 6">
    <name type="scientific">Panaeolus cyanescens</name>
    <dbReference type="NCBI Taxonomy" id="181874"/>
    <lineage>
        <taxon>Eukaryota</taxon>
        <taxon>Fungi</taxon>
        <taxon>Dikarya</taxon>
        <taxon>Basidiomycota</taxon>
        <taxon>Agaricomycotina</taxon>
        <taxon>Agaricomycetes</taxon>
        <taxon>Agaricomycetidae</taxon>
        <taxon>Agaricales</taxon>
        <taxon>Agaricineae</taxon>
        <taxon>Galeropsidaceae</taxon>
        <taxon>Panaeolus</taxon>
    </lineage>
</organism>
<protein>
    <recommendedName>
        <fullName evidence="3 4">Tyrosinase copper-binding domain-containing protein</fullName>
    </recommendedName>
</protein>
<accession>A0A409VYZ7</accession>
<dbReference type="PROSITE" id="PS00497">
    <property type="entry name" value="TYROSINASE_1"/>
    <property type="match status" value="1"/>
</dbReference>
<dbReference type="GO" id="GO:0046872">
    <property type="term" value="F:metal ion binding"/>
    <property type="evidence" value="ECO:0007669"/>
    <property type="project" value="UniProtKB-KW"/>
</dbReference>
<feature type="domain" description="Tyrosinase copper-binding" evidence="4">
    <location>
        <begin position="244"/>
        <end position="255"/>
    </location>
</feature>
<gene>
    <name evidence="5" type="ORF">CVT24_011963</name>
</gene>
<dbReference type="EMBL" id="NHTK01005914">
    <property type="protein sequence ID" value="PPQ71451.1"/>
    <property type="molecule type" value="Genomic_DNA"/>
</dbReference>
<dbReference type="PANTHER" id="PTHR11474">
    <property type="entry name" value="TYROSINASE FAMILY MEMBER"/>
    <property type="match status" value="1"/>
</dbReference>
<comment type="caution">
    <text evidence="5">The sequence shown here is derived from an EMBL/GenBank/DDBJ whole genome shotgun (WGS) entry which is preliminary data.</text>
</comment>
<feature type="domain" description="Tyrosinase copper-binding" evidence="3">
    <location>
        <begin position="653"/>
        <end position="670"/>
    </location>
</feature>
<keyword evidence="6" id="KW-1185">Reference proteome</keyword>
<proteinExistence type="predicted"/>
<evidence type="ECO:0000313" key="5">
    <source>
        <dbReference type="EMBL" id="PPQ71451.1"/>
    </source>
</evidence>
<keyword evidence="1" id="KW-0479">Metal-binding</keyword>
<dbReference type="SUPFAM" id="SSF48056">
    <property type="entry name" value="Di-copper centre-containing domain"/>
    <property type="match status" value="3"/>
</dbReference>
<dbReference type="InParanoid" id="A0A409VYZ7"/>
<dbReference type="InterPro" id="IPR050316">
    <property type="entry name" value="Tyrosinase/Hemocyanin"/>
</dbReference>
<dbReference type="PANTHER" id="PTHR11474:SF126">
    <property type="entry name" value="TYROSINASE-LIKE PROTEIN TYR-1-RELATED"/>
    <property type="match status" value="1"/>
</dbReference>
<dbReference type="AlphaFoldDB" id="A0A409VYZ7"/>
<dbReference type="OrthoDB" id="6132182at2759"/>
<dbReference type="PRINTS" id="PR00092">
    <property type="entry name" value="TYROSINASE"/>
</dbReference>